<evidence type="ECO:0000256" key="5">
    <source>
        <dbReference type="ARBA" id="ARBA00023163"/>
    </source>
</evidence>
<dbReference type="SUPFAM" id="SSF88946">
    <property type="entry name" value="Sigma2 domain of RNA polymerase sigma factors"/>
    <property type="match status" value="1"/>
</dbReference>
<evidence type="ECO:0000256" key="4">
    <source>
        <dbReference type="ARBA" id="ARBA00023125"/>
    </source>
</evidence>
<feature type="domain" description="RNA polymerase sigma-70 region 2" evidence="6">
    <location>
        <begin position="38"/>
        <end position="97"/>
    </location>
</feature>
<name>A0A927Q297_9ACTN</name>
<evidence type="ECO:0000313" key="8">
    <source>
        <dbReference type="Proteomes" id="UP000616839"/>
    </source>
</evidence>
<dbReference type="Pfam" id="PF04542">
    <property type="entry name" value="Sigma70_r2"/>
    <property type="match status" value="1"/>
</dbReference>
<evidence type="ECO:0000256" key="2">
    <source>
        <dbReference type="ARBA" id="ARBA00023015"/>
    </source>
</evidence>
<comment type="caution">
    <text evidence="7">The sequence shown here is derived from an EMBL/GenBank/DDBJ whole genome shotgun (WGS) entry which is preliminary data.</text>
</comment>
<dbReference type="InterPro" id="IPR014284">
    <property type="entry name" value="RNA_pol_sigma-70_dom"/>
</dbReference>
<gene>
    <name evidence="7" type="ORF">IE331_15460</name>
</gene>
<dbReference type="InterPro" id="IPR013325">
    <property type="entry name" value="RNA_pol_sigma_r2"/>
</dbReference>
<dbReference type="PANTHER" id="PTHR43133:SF8">
    <property type="entry name" value="RNA POLYMERASE SIGMA FACTOR HI_1459-RELATED"/>
    <property type="match status" value="1"/>
</dbReference>
<dbReference type="InterPro" id="IPR039425">
    <property type="entry name" value="RNA_pol_sigma-70-like"/>
</dbReference>
<dbReference type="PANTHER" id="PTHR43133">
    <property type="entry name" value="RNA POLYMERASE ECF-TYPE SIGMA FACTO"/>
    <property type="match status" value="1"/>
</dbReference>
<reference evidence="7" key="1">
    <citation type="submission" date="2020-09" db="EMBL/GenBank/DDBJ databases">
        <title>Nocardioides sp. strain MJB4 16S ribosomal RNA gene Genome sequencing and assembly.</title>
        <authorList>
            <person name="Kim I."/>
        </authorList>
    </citation>
    <scope>NUCLEOTIDE SEQUENCE</scope>
    <source>
        <strain evidence="7">MJB4</strain>
    </source>
</reference>
<sequence>MAPTTSRSGAGAVWAEAEERFRGWVNGATGDDGLDGLVRVMTPVLWHVVRAYRLEQDAAEDVIQTTWLALVRRRDAIEDPAAVGGWLTTTARREAWRTSSATRRAVPTEDETIALHLPRQRSAETAALESEEADRLWLAVDTLPERCRRLLRIVAFENRPDYSEVAATLDMPVGSIGPTRGRCLAKLRVALLQTGALS</sequence>
<dbReference type="InterPro" id="IPR013324">
    <property type="entry name" value="RNA_pol_sigma_r3/r4-like"/>
</dbReference>
<dbReference type="Gene3D" id="1.10.1740.10">
    <property type="match status" value="1"/>
</dbReference>
<dbReference type="GO" id="GO:0003677">
    <property type="term" value="F:DNA binding"/>
    <property type="evidence" value="ECO:0007669"/>
    <property type="project" value="UniProtKB-KW"/>
</dbReference>
<dbReference type="GO" id="GO:0006352">
    <property type="term" value="P:DNA-templated transcription initiation"/>
    <property type="evidence" value="ECO:0007669"/>
    <property type="project" value="InterPro"/>
</dbReference>
<evidence type="ECO:0000256" key="1">
    <source>
        <dbReference type="ARBA" id="ARBA00010641"/>
    </source>
</evidence>
<dbReference type="NCBIfam" id="TIGR02937">
    <property type="entry name" value="sigma70-ECF"/>
    <property type="match status" value="1"/>
</dbReference>
<organism evidence="7 8">
    <name type="scientific">Nocardioides donggukensis</name>
    <dbReference type="NCBI Taxonomy" id="2774019"/>
    <lineage>
        <taxon>Bacteria</taxon>
        <taxon>Bacillati</taxon>
        <taxon>Actinomycetota</taxon>
        <taxon>Actinomycetes</taxon>
        <taxon>Propionibacteriales</taxon>
        <taxon>Nocardioidaceae</taxon>
        <taxon>Nocardioides</taxon>
    </lineage>
</organism>
<keyword evidence="8" id="KW-1185">Reference proteome</keyword>
<dbReference type="AlphaFoldDB" id="A0A927Q297"/>
<dbReference type="InterPro" id="IPR036388">
    <property type="entry name" value="WH-like_DNA-bd_sf"/>
</dbReference>
<evidence type="ECO:0000259" key="6">
    <source>
        <dbReference type="Pfam" id="PF04542"/>
    </source>
</evidence>
<dbReference type="EMBL" id="JACYXZ010000005">
    <property type="protein sequence ID" value="MBD8871022.1"/>
    <property type="molecule type" value="Genomic_DNA"/>
</dbReference>
<dbReference type="GO" id="GO:0016987">
    <property type="term" value="F:sigma factor activity"/>
    <property type="evidence" value="ECO:0007669"/>
    <property type="project" value="UniProtKB-KW"/>
</dbReference>
<evidence type="ECO:0000313" key="7">
    <source>
        <dbReference type="EMBL" id="MBD8871022.1"/>
    </source>
</evidence>
<keyword evidence="3" id="KW-0731">Sigma factor</keyword>
<dbReference type="Gene3D" id="1.10.10.10">
    <property type="entry name" value="Winged helix-like DNA-binding domain superfamily/Winged helix DNA-binding domain"/>
    <property type="match status" value="1"/>
</dbReference>
<dbReference type="Proteomes" id="UP000616839">
    <property type="component" value="Unassembled WGS sequence"/>
</dbReference>
<proteinExistence type="inferred from homology"/>
<keyword evidence="4" id="KW-0238">DNA-binding</keyword>
<protein>
    <submittedName>
        <fullName evidence="7">Sigma-70 family RNA polymerase sigma factor</fullName>
    </submittedName>
</protein>
<dbReference type="InterPro" id="IPR007627">
    <property type="entry name" value="RNA_pol_sigma70_r2"/>
</dbReference>
<comment type="similarity">
    <text evidence="1">Belongs to the sigma-70 factor family. ECF subfamily.</text>
</comment>
<keyword evidence="2" id="KW-0805">Transcription regulation</keyword>
<accession>A0A927Q297</accession>
<keyword evidence="5" id="KW-0804">Transcription</keyword>
<dbReference type="SUPFAM" id="SSF88659">
    <property type="entry name" value="Sigma3 and sigma4 domains of RNA polymerase sigma factors"/>
    <property type="match status" value="1"/>
</dbReference>
<evidence type="ECO:0000256" key="3">
    <source>
        <dbReference type="ARBA" id="ARBA00023082"/>
    </source>
</evidence>
<dbReference type="RefSeq" id="WP_192144366.1">
    <property type="nucleotide sequence ID" value="NZ_JACYXZ010000005.1"/>
</dbReference>